<dbReference type="Gene3D" id="3.40.1190.20">
    <property type="match status" value="1"/>
</dbReference>
<dbReference type="EMBL" id="MDLC01000005">
    <property type="protein sequence ID" value="ODS24682.1"/>
    <property type="molecule type" value="Genomic_DNA"/>
</dbReference>
<dbReference type="AlphaFoldDB" id="A0A1D2QSW7"/>
<evidence type="ECO:0000256" key="1">
    <source>
        <dbReference type="ARBA" id="ARBA00010688"/>
    </source>
</evidence>
<evidence type="ECO:0000313" key="5">
    <source>
        <dbReference type="EMBL" id="ODS24682.1"/>
    </source>
</evidence>
<evidence type="ECO:0000256" key="2">
    <source>
        <dbReference type="ARBA" id="ARBA00022679"/>
    </source>
</evidence>
<name>A0A1D2QSW7_9GAMM</name>
<dbReference type="CDD" id="cd01168">
    <property type="entry name" value="adenosine_kinase"/>
    <property type="match status" value="1"/>
</dbReference>
<dbReference type="Gene3D" id="3.30.1110.10">
    <property type="match status" value="1"/>
</dbReference>
<dbReference type="InterPro" id="IPR052700">
    <property type="entry name" value="Carb_kinase_PfkB-like"/>
</dbReference>
<evidence type="ECO:0000313" key="6">
    <source>
        <dbReference type="Proteomes" id="UP000242502"/>
    </source>
</evidence>
<dbReference type="PANTHER" id="PTHR43320:SF3">
    <property type="entry name" value="CARBOHYDRATE KINASE PFKB DOMAIN-CONTAINING PROTEIN"/>
    <property type="match status" value="1"/>
</dbReference>
<dbReference type="InterPro" id="IPR029056">
    <property type="entry name" value="Ribokinase-like"/>
</dbReference>
<dbReference type="PROSITE" id="PS00584">
    <property type="entry name" value="PFKB_KINASES_2"/>
    <property type="match status" value="1"/>
</dbReference>
<proteinExistence type="inferred from homology"/>
<dbReference type="Proteomes" id="UP000242502">
    <property type="component" value="Unassembled WGS sequence"/>
</dbReference>
<dbReference type="PANTHER" id="PTHR43320">
    <property type="entry name" value="SUGAR KINASE"/>
    <property type="match status" value="1"/>
</dbReference>
<dbReference type="STRING" id="62101.AB835_02065"/>
<dbReference type="Pfam" id="PF00294">
    <property type="entry name" value="PfkB"/>
    <property type="match status" value="1"/>
</dbReference>
<dbReference type="InterPro" id="IPR002173">
    <property type="entry name" value="Carboh/pur_kinase_PfkB_CS"/>
</dbReference>
<reference evidence="5 6" key="1">
    <citation type="journal article" date="2016" name="Appl. Environ. Microbiol.">
        <title>Lack of Overt Genome Reduction in the Bryostatin-Producing Bryozoan Symbiont "Candidatus Endobugula sertula".</title>
        <authorList>
            <person name="Miller I.J."/>
            <person name="Vanee N."/>
            <person name="Fong S.S."/>
            <person name="Lim-Fong G.E."/>
            <person name="Kwan J.C."/>
        </authorList>
    </citation>
    <scope>NUCLEOTIDE SEQUENCE [LARGE SCALE GENOMIC DNA]</scope>
    <source>
        <strain evidence="5">AB1-4</strain>
    </source>
</reference>
<protein>
    <submittedName>
        <fullName evidence="5">Sugar kinase</fullName>
    </submittedName>
</protein>
<dbReference type="SUPFAM" id="SSF53613">
    <property type="entry name" value="Ribokinase-like"/>
    <property type="match status" value="1"/>
</dbReference>
<accession>A0A1D2QSW7</accession>
<dbReference type="InterPro" id="IPR011611">
    <property type="entry name" value="PfkB_dom"/>
</dbReference>
<comment type="similarity">
    <text evidence="1">Belongs to the carbohydrate kinase PfkB family.</text>
</comment>
<organism evidence="5 6">
    <name type="scientific">Candidatus Endobugula sertula</name>
    <name type="common">Bugula neritina bacterial symbiont</name>
    <dbReference type="NCBI Taxonomy" id="62101"/>
    <lineage>
        <taxon>Bacteria</taxon>
        <taxon>Pseudomonadati</taxon>
        <taxon>Pseudomonadota</taxon>
        <taxon>Gammaproteobacteria</taxon>
        <taxon>Cellvibrionales</taxon>
        <taxon>Cellvibrionaceae</taxon>
        <taxon>Candidatus Endobugula</taxon>
    </lineage>
</organism>
<comment type="caution">
    <text evidence="5">The sequence shown here is derived from an EMBL/GenBank/DDBJ whole genome shotgun (WGS) entry which is preliminary data.</text>
</comment>
<evidence type="ECO:0000256" key="3">
    <source>
        <dbReference type="ARBA" id="ARBA00022777"/>
    </source>
</evidence>
<evidence type="ECO:0000259" key="4">
    <source>
        <dbReference type="Pfam" id="PF00294"/>
    </source>
</evidence>
<feature type="domain" description="Carbohydrate kinase PfkB" evidence="4">
    <location>
        <begin position="59"/>
        <end position="318"/>
    </location>
</feature>
<keyword evidence="3 5" id="KW-0418">Kinase</keyword>
<sequence>MAYYHIYGIGAALVDTEIEVTDTDLQNYTIEKGVMTLVDEVRQTELINRFSTHLIASKRASGGSAANTIIGASYFGANTFYSCKVANDENGNFYLQDMEAAGVVTNKNHNDDGITGKCLVMITPDAERTMNTFLGISETVSTNELDKEALKQSQYAYIEGYLVTSETGRAAAIQLREWAESHNIKTALSLSDPAIVQFFRDGLRKMIGNKVNLLFCNHDEALSFTDTDNTEDAIEALKNYADEFAITLGSKGALIYDGNTTINISANTVKAIDTNGAGDMFAGAFLYAITHGYNHQQAGDLASAASAKIVSQYGPRLKAEQHAEILHKTLG</sequence>
<dbReference type="GO" id="GO:0016301">
    <property type="term" value="F:kinase activity"/>
    <property type="evidence" value="ECO:0007669"/>
    <property type="project" value="UniProtKB-KW"/>
</dbReference>
<gene>
    <name evidence="5" type="ORF">AB835_02065</name>
</gene>
<keyword evidence="2" id="KW-0808">Transferase</keyword>